<dbReference type="SUPFAM" id="SSF47413">
    <property type="entry name" value="lambda repressor-like DNA-binding domains"/>
    <property type="match status" value="1"/>
</dbReference>
<sequence>MIQSAENIGQVIRKVRKDLGITQRDLALSSGTGLRFIIELEKGKSTCQIGKVLQVLQVLGIQLRLFHAEIEIAKS</sequence>
<name>A0ABY8ASB9_9GAMM</name>
<evidence type="ECO:0000313" key="2">
    <source>
        <dbReference type="EMBL" id="WED43364.1"/>
    </source>
</evidence>
<gene>
    <name evidence="2" type="ORF">PXX05_00900</name>
</gene>
<keyword evidence="3" id="KW-1185">Reference proteome</keyword>
<accession>A0ABY8ASB9</accession>
<dbReference type="SMART" id="SM00530">
    <property type="entry name" value="HTH_XRE"/>
    <property type="match status" value="1"/>
</dbReference>
<dbReference type="InterPro" id="IPR017507">
    <property type="entry name" value="Tscrpt_reg_HipB-like"/>
</dbReference>
<dbReference type="EMBL" id="CP119078">
    <property type="protein sequence ID" value="WED43364.1"/>
    <property type="molecule type" value="Genomic_DNA"/>
</dbReference>
<proteinExistence type="predicted"/>
<dbReference type="PROSITE" id="PS50943">
    <property type="entry name" value="HTH_CROC1"/>
    <property type="match status" value="1"/>
</dbReference>
<dbReference type="RefSeq" id="WP_275089177.1">
    <property type="nucleotide sequence ID" value="NZ_CP119078.1"/>
</dbReference>
<dbReference type="InterPro" id="IPR010982">
    <property type="entry name" value="Lambda_DNA-bd_dom_sf"/>
</dbReference>
<dbReference type="NCBIfam" id="TIGR03070">
    <property type="entry name" value="couple_hipB"/>
    <property type="match status" value="1"/>
</dbReference>
<reference evidence="2 3" key="1">
    <citation type="submission" date="2023-02" db="EMBL/GenBank/DDBJ databases">
        <title>Genome Sequence of L. cardiaca H63T.</title>
        <authorList>
            <person name="Lopez A.E."/>
            <person name="Cianciotto N.P."/>
        </authorList>
    </citation>
    <scope>NUCLEOTIDE SEQUENCE [LARGE SCALE GENOMIC DNA]</scope>
    <source>
        <strain evidence="2 3">H63</strain>
    </source>
</reference>
<organism evidence="2 3">
    <name type="scientific">Legionella cardiaca</name>
    <dbReference type="NCBI Taxonomy" id="1071983"/>
    <lineage>
        <taxon>Bacteria</taxon>
        <taxon>Pseudomonadati</taxon>
        <taxon>Pseudomonadota</taxon>
        <taxon>Gammaproteobacteria</taxon>
        <taxon>Legionellales</taxon>
        <taxon>Legionellaceae</taxon>
        <taxon>Legionella</taxon>
    </lineage>
</organism>
<feature type="domain" description="HTH cro/C1-type" evidence="1">
    <location>
        <begin position="12"/>
        <end position="66"/>
    </location>
</feature>
<evidence type="ECO:0000259" key="1">
    <source>
        <dbReference type="PROSITE" id="PS50943"/>
    </source>
</evidence>
<dbReference type="CDD" id="cd00093">
    <property type="entry name" value="HTH_XRE"/>
    <property type="match status" value="1"/>
</dbReference>
<protein>
    <submittedName>
        <fullName evidence="2">Type II toxin-antitoxin system Y4mF family antitoxin</fullName>
    </submittedName>
</protein>
<evidence type="ECO:0000313" key="3">
    <source>
        <dbReference type="Proteomes" id="UP001222087"/>
    </source>
</evidence>
<dbReference type="Proteomes" id="UP001222087">
    <property type="component" value="Chromosome"/>
</dbReference>
<dbReference type="InterPro" id="IPR001387">
    <property type="entry name" value="Cro/C1-type_HTH"/>
</dbReference>
<dbReference type="Pfam" id="PF12844">
    <property type="entry name" value="HTH_19"/>
    <property type="match status" value="1"/>
</dbReference>
<dbReference type="Gene3D" id="1.10.260.40">
    <property type="entry name" value="lambda repressor-like DNA-binding domains"/>
    <property type="match status" value="1"/>
</dbReference>